<proteinExistence type="predicted"/>
<comment type="caution">
    <text evidence="2">The sequence shown here is derived from an EMBL/GenBank/DDBJ whole genome shotgun (WGS) entry which is preliminary data.</text>
</comment>
<dbReference type="Gene3D" id="3.50.50.60">
    <property type="entry name" value="FAD/NAD(P)-binding domain"/>
    <property type="match status" value="1"/>
</dbReference>
<organism evidence="2 3">
    <name type="scientific">Fusarium mexicanum</name>
    <dbReference type="NCBI Taxonomy" id="751941"/>
    <lineage>
        <taxon>Eukaryota</taxon>
        <taxon>Fungi</taxon>
        <taxon>Dikarya</taxon>
        <taxon>Ascomycota</taxon>
        <taxon>Pezizomycotina</taxon>
        <taxon>Sordariomycetes</taxon>
        <taxon>Hypocreomycetidae</taxon>
        <taxon>Hypocreales</taxon>
        <taxon>Nectriaceae</taxon>
        <taxon>Fusarium</taxon>
        <taxon>Fusarium fujikuroi species complex</taxon>
    </lineage>
</organism>
<sequence>MPNLEKELHNGDGSGINGTTKIGKDDCVNPHSLGIIGGGWYGCHIAATLRALGFRVKLFEQHKRLLHEASGNNQFRLHMGFHYARHSGTRLQSRDGFLRFVEHYPELSRIVPCNIYAVPTQDSLLDYNTYKAIMSSSGVAFTEGAPPGIHITNVDGIMCVPERVLLLSKARAYFEAALKGALELGRKVSSIREVGDGVLIDGEHFDFVVDATWGHYMNLDLQVIYEATLLLYYEGPPEFPAVTLVDGPLASVYPTEVPGLFTLSSVPHTPLGQFKTAAEARAARDDVSPATILAKRALMEEQIMHYLPMFLETFRYIGPQLAVKTKPLGAYDDRSCRVSRRGRVFSVMSGKIDTIFFAHERILSLIDDESYL</sequence>
<name>A0A8H5MRA0_9HYPO</name>
<gene>
    <name evidence="2" type="ORF">FMEXI_8971</name>
</gene>
<dbReference type="SUPFAM" id="SSF51905">
    <property type="entry name" value="FAD/NAD(P)-binding domain"/>
    <property type="match status" value="1"/>
</dbReference>
<feature type="domain" description="FAD dependent oxidoreductase" evidence="1">
    <location>
        <begin position="35"/>
        <end position="106"/>
    </location>
</feature>
<dbReference type="AlphaFoldDB" id="A0A8H5MRA0"/>
<dbReference type="EMBL" id="JAAOAM010000203">
    <property type="protein sequence ID" value="KAF5539481.1"/>
    <property type="molecule type" value="Genomic_DNA"/>
</dbReference>
<protein>
    <submittedName>
        <fullName evidence="2">FAD dependent oxidoreductase</fullName>
    </submittedName>
</protein>
<dbReference type="Proteomes" id="UP000522262">
    <property type="component" value="Unassembled WGS sequence"/>
</dbReference>
<keyword evidence="3" id="KW-1185">Reference proteome</keyword>
<evidence type="ECO:0000313" key="2">
    <source>
        <dbReference type="EMBL" id="KAF5539481.1"/>
    </source>
</evidence>
<reference evidence="2 3" key="1">
    <citation type="submission" date="2020-05" db="EMBL/GenBank/DDBJ databases">
        <title>Identification and distribution of gene clusters putatively required for synthesis of sphingolipid metabolism inhibitors in phylogenetically diverse species of the filamentous fungus Fusarium.</title>
        <authorList>
            <person name="Kim H.-S."/>
            <person name="Busman M."/>
            <person name="Brown D.W."/>
            <person name="Divon H."/>
            <person name="Uhlig S."/>
            <person name="Proctor R.H."/>
        </authorList>
    </citation>
    <scope>NUCLEOTIDE SEQUENCE [LARGE SCALE GENOMIC DNA]</scope>
    <source>
        <strain evidence="2 3">NRRL 53147</strain>
    </source>
</reference>
<accession>A0A8H5MRA0</accession>
<evidence type="ECO:0000259" key="1">
    <source>
        <dbReference type="Pfam" id="PF01266"/>
    </source>
</evidence>
<dbReference type="InterPro" id="IPR036188">
    <property type="entry name" value="FAD/NAD-bd_sf"/>
</dbReference>
<evidence type="ECO:0000313" key="3">
    <source>
        <dbReference type="Proteomes" id="UP000522262"/>
    </source>
</evidence>
<dbReference type="Pfam" id="PF01266">
    <property type="entry name" value="DAO"/>
    <property type="match status" value="1"/>
</dbReference>
<dbReference type="InterPro" id="IPR006076">
    <property type="entry name" value="FAD-dep_OxRdtase"/>
</dbReference>